<dbReference type="InterPro" id="IPR022683">
    <property type="entry name" value="Calpain_III"/>
</dbReference>
<feature type="compositionally biased region" description="Polar residues" evidence="7">
    <location>
        <begin position="1"/>
        <end position="41"/>
    </location>
</feature>
<evidence type="ECO:0000256" key="4">
    <source>
        <dbReference type="ARBA" id="ARBA00022807"/>
    </source>
</evidence>
<evidence type="ECO:0000256" key="5">
    <source>
        <dbReference type="PIRSR" id="PIRSR622684-1"/>
    </source>
</evidence>
<dbReference type="Proteomes" id="UP000596742">
    <property type="component" value="Unassembled WGS sequence"/>
</dbReference>
<dbReference type="GO" id="GO:0006508">
    <property type="term" value="P:proteolysis"/>
    <property type="evidence" value="ECO:0007669"/>
    <property type="project" value="UniProtKB-KW"/>
</dbReference>
<sequence>MGCAPSSDTGTQYASLGHHGNTNVSRKTKTPTDSQLYGNTNKSRKSSTSSSSSDGSSKSKEENQPNNVHPVPPPPVKLTENDKKQQQERKVITPPPPDPVPTPKEKEEAPPVLPPLPVVEKEERQPSPVPSPTPIEQEQERQPSPKPPPPPQDDNDMRNPTDEDQQQVPPTPQQEEEKQITPPPPQEEQKQKTPSAPPMPIPPDMNDETRNGGETIKPGKDNVDFDDTGNMETPAPPDFGRSEYIATDVGTKERFIDFRTEGGEFTNPSRPSPNDNGLYTEFEFTVDVAVPSASGLQWQRPAEICQNPALFTDGTTRFDIGQGRVGTCWFLSMVANIADKPRLLERVVPARDYKIGTNDYDGVFHCRFWRFGHWSEIYIDDKLPTSGRGGLYGAHSNTDPNEMWVALLEKAFARMYGSYDEVSGGRTADAFMNLTAGVGEAIKFETMKMSSQQLFRRLKNAFQSPTTMVGCVCPVSTFQSPTTMVGCVCPQKSDGQHGLVGGHAYSMNGTYQVGDNMLVRIRNPWGRQEWNGPWSDGSNEMSQYGGSIPHPNKDDGEFYMDVNHFLKYFEQCTICNLTPDVDRDGTADTLNYVTSLFGNWRRGKAGGFQSKLQNPQFCVTVSDQEADRDGNVPVVVQIVQKTSDRQDDKVGIRVDFYKVLHEDSDILVLDELGDKNNMYLIDFSSCYRFNVKPGKYVAVPSTMDSCDKDPRVLKEFLIRFFTAGPLTNPFEIQDSTTVMTGKGPDLEVDGSVLQLGCSQCITGKFVSGRNAGGQISCRDTFATNPQFFITINEPQSVKVEVMQPDQKNGFPIGIKLFETDRSSFQSDYNWFAQNYNNAVRDMSGNDGPFSYGSSVDCGYKLQPGTYVLLIHANGPEDQNDFAVAIYSERPVEIESSNL</sequence>
<dbReference type="EMBL" id="UYJE01005265">
    <property type="protein sequence ID" value="VDI35635.1"/>
    <property type="molecule type" value="Genomic_DNA"/>
</dbReference>
<feature type="compositionally biased region" description="Low complexity" evidence="7">
    <location>
        <begin position="46"/>
        <end position="56"/>
    </location>
</feature>
<dbReference type="InterPro" id="IPR001300">
    <property type="entry name" value="Peptidase_C2_calpain_cat"/>
</dbReference>
<dbReference type="InterPro" id="IPR022684">
    <property type="entry name" value="Calpain_cysteine_protease"/>
</dbReference>
<keyword evidence="3 6" id="KW-0378">Hydrolase</keyword>
<dbReference type="GO" id="GO:0004198">
    <property type="term" value="F:calcium-dependent cysteine-type endopeptidase activity"/>
    <property type="evidence" value="ECO:0007669"/>
    <property type="project" value="InterPro"/>
</dbReference>
<evidence type="ECO:0000313" key="9">
    <source>
        <dbReference type="EMBL" id="VDI35635.1"/>
    </source>
</evidence>
<dbReference type="SUPFAM" id="SSF49758">
    <property type="entry name" value="Calpain large subunit, middle domain (domain III)"/>
    <property type="match status" value="2"/>
</dbReference>
<gene>
    <name evidence="9" type="ORF">MGAL_10B035705</name>
</gene>
<feature type="active site" evidence="5 6">
    <location>
        <position position="328"/>
    </location>
</feature>
<dbReference type="EC" id="3.4.22.-" evidence="9"/>
<keyword evidence="4 6" id="KW-0788">Thiol protease</keyword>
<dbReference type="InterPro" id="IPR038765">
    <property type="entry name" value="Papain-like_cys_pep_sf"/>
</dbReference>
<keyword evidence="10" id="KW-1185">Reference proteome</keyword>
<feature type="active site" evidence="5 6">
    <location>
        <position position="523"/>
    </location>
</feature>
<dbReference type="PRINTS" id="PR00704">
    <property type="entry name" value="CALPAIN"/>
</dbReference>
<feature type="region of interest" description="Disordered" evidence="7">
    <location>
        <begin position="1"/>
        <end position="243"/>
    </location>
</feature>
<evidence type="ECO:0000259" key="8">
    <source>
        <dbReference type="PROSITE" id="PS50203"/>
    </source>
</evidence>
<evidence type="ECO:0000313" key="10">
    <source>
        <dbReference type="Proteomes" id="UP000596742"/>
    </source>
</evidence>
<feature type="compositionally biased region" description="Basic and acidic residues" evidence="7">
    <location>
        <begin position="79"/>
        <end position="91"/>
    </location>
</feature>
<keyword evidence="2 6" id="KW-0645">Protease</keyword>
<dbReference type="SUPFAM" id="SSF54001">
    <property type="entry name" value="Cysteine proteinases"/>
    <property type="match status" value="1"/>
</dbReference>
<comment type="similarity">
    <text evidence="1">Belongs to the peptidase C2 family.</text>
</comment>
<dbReference type="OrthoDB" id="424753at2759"/>
<feature type="compositionally biased region" description="Basic and acidic residues" evidence="7">
    <location>
        <begin position="207"/>
        <end position="223"/>
    </location>
</feature>
<feature type="domain" description="Calpain catalytic" evidence="8">
    <location>
        <begin position="264"/>
        <end position="578"/>
    </location>
</feature>
<proteinExistence type="inferred from homology"/>
<evidence type="ECO:0000256" key="6">
    <source>
        <dbReference type="PROSITE-ProRule" id="PRU00239"/>
    </source>
</evidence>
<evidence type="ECO:0000256" key="2">
    <source>
        <dbReference type="ARBA" id="ARBA00022670"/>
    </source>
</evidence>
<dbReference type="InterPro" id="IPR036213">
    <property type="entry name" value="Calpain_III_sf"/>
</dbReference>
<name>A0A8B6EJ71_MYTGA</name>
<dbReference type="PROSITE" id="PS50203">
    <property type="entry name" value="CALPAIN_CAT"/>
    <property type="match status" value="1"/>
</dbReference>
<dbReference type="Pfam" id="PF01067">
    <property type="entry name" value="Calpain_III"/>
    <property type="match status" value="2"/>
</dbReference>
<feature type="active site" evidence="5 6">
    <location>
        <position position="503"/>
    </location>
</feature>
<dbReference type="Pfam" id="PF00648">
    <property type="entry name" value="Peptidase_C2"/>
    <property type="match status" value="1"/>
</dbReference>
<dbReference type="SMART" id="SM00720">
    <property type="entry name" value="calpain_III"/>
    <property type="match status" value="2"/>
</dbReference>
<dbReference type="InterPro" id="IPR022682">
    <property type="entry name" value="Calpain_domain_III"/>
</dbReference>
<dbReference type="AlphaFoldDB" id="A0A8B6EJ71"/>
<evidence type="ECO:0000256" key="7">
    <source>
        <dbReference type="SAM" id="MobiDB-lite"/>
    </source>
</evidence>
<evidence type="ECO:0000256" key="3">
    <source>
        <dbReference type="ARBA" id="ARBA00022801"/>
    </source>
</evidence>
<dbReference type="PANTHER" id="PTHR10183:SF379">
    <property type="entry name" value="CALPAIN-5"/>
    <property type="match status" value="1"/>
</dbReference>
<evidence type="ECO:0000256" key="1">
    <source>
        <dbReference type="ARBA" id="ARBA00007623"/>
    </source>
</evidence>
<dbReference type="Gene3D" id="3.90.70.10">
    <property type="entry name" value="Cysteine proteinases"/>
    <property type="match status" value="1"/>
</dbReference>
<feature type="compositionally biased region" description="Pro residues" evidence="7">
    <location>
        <begin position="93"/>
        <end position="102"/>
    </location>
</feature>
<dbReference type="PANTHER" id="PTHR10183">
    <property type="entry name" value="CALPAIN"/>
    <property type="match status" value="1"/>
</dbReference>
<organism evidence="9 10">
    <name type="scientific">Mytilus galloprovincialis</name>
    <name type="common">Mediterranean mussel</name>
    <dbReference type="NCBI Taxonomy" id="29158"/>
    <lineage>
        <taxon>Eukaryota</taxon>
        <taxon>Metazoa</taxon>
        <taxon>Spiralia</taxon>
        <taxon>Lophotrochozoa</taxon>
        <taxon>Mollusca</taxon>
        <taxon>Bivalvia</taxon>
        <taxon>Autobranchia</taxon>
        <taxon>Pteriomorphia</taxon>
        <taxon>Mytilida</taxon>
        <taxon>Mytiloidea</taxon>
        <taxon>Mytilidae</taxon>
        <taxon>Mytilinae</taxon>
        <taxon>Mytilus</taxon>
    </lineage>
</organism>
<protein>
    <submittedName>
        <fullName evidence="9">Calpain, invertebrate</fullName>
        <ecNumber evidence="9">3.4.22.-</ecNumber>
    </submittedName>
</protein>
<comment type="caution">
    <text evidence="9">The sequence shown here is derived from an EMBL/GenBank/DDBJ whole genome shotgun (WGS) entry which is preliminary data.</text>
</comment>
<dbReference type="Gene3D" id="2.60.120.380">
    <property type="match status" value="2"/>
</dbReference>
<reference evidence="9" key="1">
    <citation type="submission" date="2018-11" db="EMBL/GenBank/DDBJ databases">
        <authorList>
            <person name="Alioto T."/>
            <person name="Alioto T."/>
        </authorList>
    </citation>
    <scope>NUCLEOTIDE SEQUENCE</scope>
</reference>
<accession>A0A8B6EJ71</accession>
<dbReference type="SMART" id="SM00230">
    <property type="entry name" value="CysPc"/>
    <property type="match status" value="1"/>
</dbReference>
<dbReference type="CDD" id="cd00044">
    <property type="entry name" value="CysPc"/>
    <property type="match status" value="1"/>
</dbReference>